<proteinExistence type="predicted"/>
<accession>A0A6V7YCA0</accession>
<sequence>MITGKKLNESNSIIIQIIYISQFYLILTSLDNKRELDNLISIDDRLDHYRYSPSKGVFLS</sequence>
<feature type="transmembrane region" description="Helical" evidence="1">
    <location>
        <begin position="12"/>
        <end position="30"/>
    </location>
</feature>
<reference evidence="2 3" key="1">
    <citation type="submission" date="2020-08" db="EMBL/GenBank/DDBJ databases">
        <authorList>
            <person name="Koutsovoulos G."/>
            <person name="Danchin GJ E."/>
        </authorList>
    </citation>
    <scope>NUCLEOTIDE SEQUENCE [LARGE SCALE GENOMIC DNA]</scope>
</reference>
<gene>
    <name evidence="2" type="ORF">MENT_LOCUS63321</name>
</gene>
<dbReference type="AlphaFoldDB" id="A0A6V7YCA0"/>
<dbReference type="Proteomes" id="UP000580250">
    <property type="component" value="Unassembled WGS sequence"/>
</dbReference>
<organism evidence="2 3">
    <name type="scientific">Meloidogyne enterolobii</name>
    <name type="common">Root-knot nematode worm</name>
    <name type="synonym">Meloidogyne mayaguensis</name>
    <dbReference type="NCBI Taxonomy" id="390850"/>
    <lineage>
        <taxon>Eukaryota</taxon>
        <taxon>Metazoa</taxon>
        <taxon>Ecdysozoa</taxon>
        <taxon>Nematoda</taxon>
        <taxon>Chromadorea</taxon>
        <taxon>Rhabditida</taxon>
        <taxon>Tylenchina</taxon>
        <taxon>Tylenchomorpha</taxon>
        <taxon>Tylenchoidea</taxon>
        <taxon>Meloidogynidae</taxon>
        <taxon>Meloidogyninae</taxon>
        <taxon>Meloidogyne</taxon>
    </lineage>
</organism>
<evidence type="ECO:0000313" key="2">
    <source>
        <dbReference type="EMBL" id="CAD2209192.1"/>
    </source>
</evidence>
<keyword evidence="1" id="KW-0812">Transmembrane</keyword>
<keyword evidence="1" id="KW-0472">Membrane</keyword>
<keyword evidence="1" id="KW-1133">Transmembrane helix</keyword>
<evidence type="ECO:0000313" key="3">
    <source>
        <dbReference type="Proteomes" id="UP000580250"/>
    </source>
</evidence>
<name>A0A6V7YCA0_MELEN</name>
<dbReference type="EMBL" id="CAJEWN010004049">
    <property type="protein sequence ID" value="CAD2209192.1"/>
    <property type="molecule type" value="Genomic_DNA"/>
</dbReference>
<protein>
    <submittedName>
        <fullName evidence="2">Uncharacterized protein</fullName>
    </submittedName>
</protein>
<evidence type="ECO:0000256" key="1">
    <source>
        <dbReference type="SAM" id="Phobius"/>
    </source>
</evidence>
<comment type="caution">
    <text evidence="2">The sequence shown here is derived from an EMBL/GenBank/DDBJ whole genome shotgun (WGS) entry which is preliminary data.</text>
</comment>